<dbReference type="GO" id="GO:0015935">
    <property type="term" value="C:small ribosomal subunit"/>
    <property type="evidence" value="ECO:0007669"/>
    <property type="project" value="InterPro"/>
</dbReference>
<dbReference type="FunFam" id="3.30.160.20:FF:000001">
    <property type="entry name" value="30S ribosomal protein S5"/>
    <property type="match status" value="1"/>
</dbReference>
<dbReference type="KEGG" id="rsd:TGRD_099"/>
<dbReference type="HOGENOM" id="CLU_065898_2_2_0"/>
<dbReference type="InterPro" id="IPR018192">
    <property type="entry name" value="Ribosomal_uS5_N_CS"/>
</dbReference>
<feature type="domain" description="S5 DRBM" evidence="10">
    <location>
        <begin position="15"/>
        <end position="78"/>
    </location>
</feature>
<dbReference type="SUPFAM" id="SSF54768">
    <property type="entry name" value="dsRNA-binding domain-like"/>
    <property type="match status" value="1"/>
</dbReference>
<dbReference type="GO" id="GO:0005737">
    <property type="term" value="C:cytoplasm"/>
    <property type="evidence" value="ECO:0007669"/>
    <property type="project" value="UniProtKB-ARBA"/>
</dbReference>
<comment type="subunit">
    <text evidence="8">Part of the 30S ribosomal subunit. Contacts proteins S4 and S8.</text>
</comment>
<keyword evidence="12" id="KW-1185">Reference proteome</keyword>
<dbReference type="PATRIC" id="fig|471821.5.peg.143"/>
<dbReference type="InterPro" id="IPR005712">
    <property type="entry name" value="Ribosomal_uS5_bac-type"/>
</dbReference>
<dbReference type="GO" id="GO:0006412">
    <property type="term" value="P:translation"/>
    <property type="evidence" value="ECO:0007669"/>
    <property type="project" value="UniProtKB-UniRule"/>
</dbReference>
<evidence type="ECO:0000256" key="4">
    <source>
        <dbReference type="ARBA" id="ARBA00022884"/>
    </source>
</evidence>
<protein>
    <recommendedName>
        <fullName evidence="7 8">Small ribosomal subunit protein uS5</fullName>
    </recommendedName>
</protein>
<evidence type="ECO:0000256" key="5">
    <source>
        <dbReference type="ARBA" id="ARBA00022980"/>
    </source>
</evidence>
<dbReference type="RefSeq" id="WP_015423111.1">
    <property type="nucleotide sequence ID" value="NC_020419.1"/>
</dbReference>
<dbReference type="Gene3D" id="3.30.160.20">
    <property type="match status" value="1"/>
</dbReference>
<accession>A0A1C9ZRF8</accession>
<dbReference type="Pfam" id="PF03719">
    <property type="entry name" value="Ribosomal_S5_C"/>
    <property type="match status" value="1"/>
</dbReference>
<evidence type="ECO:0000256" key="7">
    <source>
        <dbReference type="ARBA" id="ARBA00035255"/>
    </source>
</evidence>
<dbReference type="Gene3D" id="3.30.230.10">
    <property type="match status" value="1"/>
</dbReference>
<dbReference type="NCBIfam" id="TIGR01021">
    <property type="entry name" value="rpsE_bact"/>
    <property type="match status" value="1"/>
</dbReference>
<keyword evidence="6 8" id="KW-0687">Ribonucleoprotein</keyword>
<dbReference type="EMBL" id="AP009510">
    <property type="protein sequence ID" value="BAG13582.1"/>
    <property type="molecule type" value="Genomic_DNA"/>
</dbReference>
<dbReference type="STRING" id="471821.TGRD_099"/>
<dbReference type="GO" id="GO:0019843">
    <property type="term" value="F:rRNA binding"/>
    <property type="evidence" value="ECO:0007669"/>
    <property type="project" value="UniProtKB-UniRule"/>
</dbReference>
<evidence type="ECO:0000313" key="11">
    <source>
        <dbReference type="EMBL" id="BAG13582.1"/>
    </source>
</evidence>
<comment type="function">
    <text evidence="1 8">Located at the back of the 30S subunit body where it stabilizes the conformation of the head with respect to the body.</text>
</comment>
<dbReference type="InterPro" id="IPR005324">
    <property type="entry name" value="Ribosomal_uS5_C"/>
</dbReference>
<dbReference type="AlphaFoldDB" id="B1GZA0"/>
<evidence type="ECO:0000256" key="8">
    <source>
        <dbReference type="HAMAP-Rule" id="MF_01307"/>
    </source>
</evidence>
<dbReference type="InterPro" id="IPR013810">
    <property type="entry name" value="Ribosomal_uS5_N"/>
</dbReference>
<sequence length="166" mass="17434">MAEQSAIQQQSDSSLKETVITVNRVAKVVKGGKRFSFNALVVVGNGSGKVGCGLGKANEVQSAIQKGSMYASKHMISVRLKGNTIPHEIIGVSGSGKVLLKPAAPGTGVIAGGMVRAVLEAVGIKDILTKSMRSSNPFNVVYATVEALKKLRSKEDVAKIRMKEVV</sequence>
<evidence type="ECO:0000256" key="1">
    <source>
        <dbReference type="ARBA" id="ARBA00003093"/>
    </source>
</evidence>
<keyword evidence="5 8" id="KW-0689">Ribosomal protein</keyword>
<proteinExistence type="inferred from homology"/>
<dbReference type="GO" id="GO:0003735">
    <property type="term" value="F:structural constituent of ribosome"/>
    <property type="evidence" value="ECO:0007669"/>
    <property type="project" value="UniProtKB-UniRule"/>
</dbReference>
<dbReference type="PROSITE" id="PS00585">
    <property type="entry name" value="RIBOSOMAL_S5"/>
    <property type="match status" value="1"/>
</dbReference>
<dbReference type="HAMAP" id="MF_01307_B">
    <property type="entry name" value="Ribosomal_uS5_B"/>
    <property type="match status" value="1"/>
</dbReference>
<evidence type="ECO:0000256" key="6">
    <source>
        <dbReference type="ARBA" id="ARBA00023274"/>
    </source>
</evidence>
<evidence type="ECO:0000256" key="9">
    <source>
        <dbReference type="RuleBase" id="RU003823"/>
    </source>
</evidence>
<dbReference type="InterPro" id="IPR014721">
    <property type="entry name" value="Ribsml_uS5_D2-typ_fold_subgr"/>
</dbReference>
<dbReference type="Pfam" id="PF00333">
    <property type="entry name" value="Ribosomal_S5"/>
    <property type="match status" value="1"/>
</dbReference>
<comment type="function">
    <text evidence="8">With S4 and S12 plays an important role in translational accuracy.</text>
</comment>
<comment type="similarity">
    <text evidence="2 8 9">Belongs to the universal ribosomal protein uS5 family.</text>
</comment>
<name>B1GZA0_ENDTX</name>
<evidence type="ECO:0000313" key="12">
    <source>
        <dbReference type="Proteomes" id="UP000001691"/>
    </source>
</evidence>
<gene>
    <name evidence="8" type="primary">rpsE</name>
    <name evidence="11" type="ordered locus">TGRD_099</name>
</gene>
<comment type="domain">
    <text evidence="8">The N-terminal domain interacts with the head of the 30S subunit; the C-terminal domain interacts with the body and contacts protein S4. The interaction surface between S4 and S5 is involved in control of translational fidelity.</text>
</comment>
<organism evidence="11 12">
    <name type="scientific">Endomicrobium trichonymphae</name>
    <dbReference type="NCBI Taxonomy" id="1408204"/>
    <lineage>
        <taxon>Bacteria</taxon>
        <taxon>Pseudomonadati</taxon>
        <taxon>Elusimicrobiota</taxon>
        <taxon>Endomicrobiia</taxon>
        <taxon>Endomicrobiales</taxon>
        <taxon>Endomicrobiaceae</taxon>
        <taxon>Candidatus Endomicrobiellum</taxon>
    </lineage>
</organism>
<dbReference type="Proteomes" id="UP000001691">
    <property type="component" value="Chromosome"/>
</dbReference>
<reference evidence="12" key="1">
    <citation type="journal article" date="2008" name="Proc. Natl. Acad. Sci. U.S.A.">
        <title>Complete genome of the uncultured termite group 1 bacteria in a single host protist cell.</title>
        <authorList>
            <person name="Hongoh Y."/>
            <person name="Sharma V.K."/>
            <person name="Prakash T."/>
            <person name="Noda S."/>
            <person name="Taylor T.D."/>
            <person name="Kudo T."/>
            <person name="Sakaki Y."/>
            <person name="Toyoda A."/>
            <person name="Hattori M."/>
            <person name="Ohkuma M."/>
        </authorList>
    </citation>
    <scope>NUCLEOTIDE SEQUENCE [LARGE SCALE GENOMIC DNA]</scope>
    <source>
        <strain evidence="12">Rs-D17 genomovar Ri2008</strain>
    </source>
</reference>
<dbReference type="GO" id="GO:0042254">
    <property type="term" value="P:ribosome biogenesis"/>
    <property type="evidence" value="ECO:0007669"/>
    <property type="project" value="UniProtKB-ARBA"/>
</dbReference>
<dbReference type="FunFam" id="3.30.230.10:FF:000002">
    <property type="entry name" value="30S ribosomal protein S5"/>
    <property type="match status" value="1"/>
</dbReference>
<dbReference type="KEGG" id="eti:RSTT_084"/>
<keyword evidence="4 8" id="KW-0694">RNA-binding</keyword>
<dbReference type="InterPro" id="IPR000851">
    <property type="entry name" value="Ribosomal_uS5"/>
</dbReference>
<dbReference type="PANTHER" id="PTHR48277">
    <property type="entry name" value="MITOCHONDRIAL RIBOSOMAL PROTEIN S5"/>
    <property type="match status" value="1"/>
</dbReference>
<dbReference type="InterPro" id="IPR020568">
    <property type="entry name" value="Ribosomal_Su5_D2-typ_SF"/>
</dbReference>
<keyword evidence="3 8" id="KW-0699">rRNA-binding</keyword>
<dbReference type="PANTHER" id="PTHR48277:SF1">
    <property type="entry name" value="MITOCHONDRIAL RIBOSOMAL PROTEIN S5"/>
    <property type="match status" value="1"/>
</dbReference>
<dbReference type="PROSITE" id="PS50881">
    <property type="entry name" value="S5_DSRBD"/>
    <property type="match status" value="1"/>
</dbReference>
<evidence type="ECO:0000259" key="10">
    <source>
        <dbReference type="PROSITE" id="PS50881"/>
    </source>
</evidence>
<evidence type="ECO:0000256" key="2">
    <source>
        <dbReference type="ARBA" id="ARBA00008945"/>
    </source>
</evidence>
<evidence type="ECO:0000256" key="3">
    <source>
        <dbReference type="ARBA" id="ARBA00022730"/>
    </source>
</evidence>
<accession>B1GZA0</accession>
<dbReference type="SUPFAM" id="SSF54211">
    <property type="entry name" value="Ribosomal protein S5 domain 2-like"/>
    <property type="match status" value="1"/>
</dbReference>